<organism evidence="2 3">
    <name type="scientific">Amborella trichopoda</name>
    <dbReference type="NCBI Taxonomy" id="13333"/>
    <lineage>
        <taxon>Eukaryota</taxon>
        <taxon>Viridiplantae</taxon>
        <taxon>Streptophyta</taxon>
        <taxon>Embryophyta</taxon>
        <taxon>Tracheophyta</taxon>
        <taxon>Spermatophyta</taxon>
        <taxon>Magnoliopsida</taxon>
        <taxon>Amborellales</taxon>
        <taxon>Amborellaceae</taxon>
        <taxon>Amborella</taxon>
    </lineage>
</organism>
<evidence type="ECO:0000313" key="2">
    <source>
        <dbReference type="EMBL" id="ERM95516.1"/>
    </source>
</evidence>
<dbReference type="Proteomes" id="UP000017836">
    <property type="component" value="Unassembled WGS sequence"/>
</dbReference>
<reference evidence="3" key="1">
    <citation type="journal article" date="2013" name="Science">
        <title>The Amborella genome and the evolution of flowering plants.</title>
        <authorList>
            <consortium name="Amborella Genome Project"/>
        </authorList>
    </citation>
    <scope>NUCLEOTIDE SEQUENCE [LARGE SCALE GENOMIC DNA]</scope>
</reference>
<sequence>MAAMNEDEKLRSLLASPRSWLRHLNSSTLQSLSKIFSLFPNSPLSTPPAKKTSSPSANPSSSHLLIPGTENHGKASDSLTISSDHLKSTSSEQFHEPENSLNLERGLGSTDDLDDTVFGSNGDFCAIDLLEGVGQCPNGSSILQNNVVGLSGGGLEHCPNGNLIRQSDDELVQDTQLLISSGSCARPIITDCSKLETFEKRNGPVASTLVEELEDGEVPVSPIGSHPEQNGHVTLQLYASGSRTLLERDGLSKLLDDLKDFHDPSLSKELKTDAVQGHDLISNERNEIVAVDSPCKAECNNSSKTLEDCGSSKCLEVIEDMELEEGQISGEWMLNNALDLACIESEQLKKDKEIVVSTSMGYTYGVYLLPSFSDNENINGGNSSSKGNCQKSKKKSSNKKGSGKGTFDDKVMNPGLFSNASKEIVTQYGAASRSKV</sequence>
<feature type="region of interest" description="Disordered" evidence="1">
    <location>
        <begin position="44"/>
        <end position="108"/>
    </location>
</feature>
<feature type="compositionally biased region" description="Low complexity" evidence="1">
    <location>
        <begin position="379"/>
        <end position="390"/>
    </location>
</feature>
<accession>W1NJ67</accession>
<keyword evidence="3" id="KW-1185">Reference proteome</keyword>
<proteinExistence type="predicted"/>
<dbReference type="AlphaFoldDB" id="W1NJ67"/>
<feature type="compositionally biased region" description="Polar residues" evidence="1">
    <location>
        <begin position="77"/>
        <end position="92"/>
    </location>
</feature>
<feature type="compositionally biased region" description="Low complexity" evidence="1">
    <location>
        <begin position="44"/>
        <end position="62"/>
    </location>
</feature>
<feature type="region of interest" description="Disordered" evidence="1">
    <location>
        <begin position="379"/>
        <end position="415"/>
    </location>
</feature>
<gene>
    <name evidence="2" type="ORF">AMTR_s00151p00086990</name>
</gene>
<protein>
    <submittedName>
        <fullName evidence="2">Uncharacterized protein</fullName>
    </submittedName>
</protein>
<name>W1NJ67_AMBTC</name>
<dbReference type="EMBL" id="KI397475">
    <property type="protein sequence ID" value="ERM95516.1"/>
    <property type="molecule type" value="Genomic_DNA"/>
</dbReference>
<evidence type="ECO:0000313" key="3">
    <source>
        <dbReference type="Proteomes" id="UP000017836"/>
    </source>
</evidence>
<dbReference type="Gramene" id="ERM95516">
    <property type="protein sequence ID" value="ERM95516"/>
    <property type="gene ID" value="AMTR_s00151p00086990"/>
</dbReference>
<evidence type="ECO:0000256" key="1">
    <source>
        <dbReference type="SAM" id="MobiDB-lite"/>
    </source>
</evidence>
<dbReference type="HOGENOM" id="CLU_629077_0_0_1"/>
<feature type="compositionally biased region" description="Basic residues" evidence="1">
    <location>
        <begin position="391"/>
        <end position="402"/>
    </location>
</feature>